<keyword evidence="3 4" id="KW-0539">Nucleus</keyword>
<feature type="compositionally biased region" description="Gly residues" evidence="5">
    <location>
        <begin position="1"/>
        <end position="20"/>
    </location>
</feature>
<feature type="region of interest" description="Disordered" evidence="5">
    <location>
        <begin position="150"/>
        <end position="217"/>
    </location>
</feature>
<dbReference type="AlphaFoldDB" id="A0A3N4ILT5"/>
<comment type="function">
    <text evidence="4">DNA-dependent RNA polymerase catalyzes the transcription of DNA into RNA using the four ribonucleoside triphosphates as substrates. Specific peripheric component of RNA polymerase III which synthesizes small RNAs, such as 5S rRNA and tRNAs.</text>
</comment>
<keyword evidence="7" id="KW-1185">Reference proteome</keyword>
<gene>
    <name evidence="6" type="ORF">BJ508DRAFT_358626</name>
</gene>
<feature type="compositionally biased region" description="Acidic residues" evidence="5">
    <location>
        <begin position="199"/>
        <end position="217"/>
    </location>
</feature>
<comment type="subunit">
    <text evidence="4">Component of the RNA polymerase III (Pol III) complex.</text>
</comment>
<dbReference type="EMBL" id="ML119652">
    <property type="protein sequence ID" value="RPA85668.1"/>
    <property type="molecule type" value="Genomic_DNA"/>
</dbReference>
<evidence type="ECO:0000256" key="2">
    <source>
        <dbReference type="ARBA" id="ARBA00008352"/>
    </source>
</evidence>
<evidence type="ECO:0000313" key="6">
    <source>
        <dbReference type="EMBL" id="RPA85668.1"/>
    </source>
</evidence>
<accession>A0A3N4ILT5</accession>
<evidence type="ECO:0000256" key="5">
    <source>
        <dbReference type="SAM" id="MobiDB-lite"/>
    </source>
</evidence>
<evidence type="ECO:0000256" key="4">
    <source>
        <dbReference type="PIRNR" id="PIRNR000777"/>
    </source>
</evidence>
<dbReference type="STRING" id="1160509.A0A3N4ILT5"/>
<dbReference type="InterPro" id="IPR024661">
    <property type="entry name" value="RNA_pol_III_Rpc31"/>
</dbReference>
<dbReference type="PANTHER" id="PTHR15367">
    <property type="entry name" value="DNA-DIRECTED RNA POLYMERASE III"/>
    <property type="match status" value="1"/>
</dbReference>
<dbReference type="GO" id="GO:0006383">
    <property type="term" value="P:transcription by RNA polymerase III"/>
    <property type="evidence" value="ECO:0007669"/>
    <property type="project" value="UniProtKB-UniRule"/>
</dbReference>
<proteinExistence type="inferred from homology"/>
<protein>
    <recommendedName>
        <fullName evidence="4">DNA-directed RNA polymerase III subunit</fullName>
    </recommendedName>
</protein>
<comment type="similarity">
    <text evidence="2 4">Belongs to the eukaryotic RPC7 RNA polymerase subunit family.</text>
</comment>
<feature type="region of interest" description="Disordered" evidence="5">
    <location>
        <begin position="1"/>
        <end position="27"/>
    </location>
</feature>
<organism evidence="6 7">
    <name type="scientific">Ascobolus immersus RN42</name>
    <dbReference type="NCBI Taxonomy" id="1160509"/>
    <lineage>
        <taxon>Eukaryota</taxon>
        <taxon>Fungi</taxon>
        <taxon>Dikarya</taxon>
        <taxon>Ascomycota</taxon>
        <taxon>Pezizomycotina</taxon>
        <taxon>Pezizomycetes</taxon>
        <taxon>Pezizales</taxon>
        <taxon>Ascobolaceae</taxon>
        <taxon>Ascobolus</taxon>
    </lineage>
</organism>
<dbReference type="GO" id="GO:0005666">
    <property type="term" value="C:RNA polymerase III complex"/>
    <property type="evidence" value="ECO:0007669"/>
    <property type="project" value="UniProtKB-UniRule"/>
</dbReference>
<comment type="subcellular location">
    <subcellularLocation>
        <location evidence="1 4">Nucleus</location>
    </subcellularLocation>
</comment>
<reference evidence="6 7" key="1">
    <citation type="journal article" date="2018" name="Nat. Ecol. Evol.">
        <title>Pezizomycetes genomes reveal the molecular basis of ectomycorrhizal truffle lifestyle.</title>
        <authorList>
            <person name="Murat C."/>
            <person name="Payen T."/>
            <person name="Noel B."/>
            <person name="Kuo A."/>
            <person name="Morin E."/>
            <person name="Chen J."/>
            <person name="Kohler A."/>
            <person name="Krizsan K."/>
            <person name="Balestrini R."/>
            <person name="Da Silva C."/>
            <person name="Montanini B."/>
            <person name="Hainaut M."/>
            <person name="Levati E."/>
            <person name="Barry K.W."/>
            <person name="Belfiori B."/>
            <person name="Cichocki N."/>
            <person name="Clum A."/>
            <person name="Dockter R.B."/>
            <person name="Fauchery L."/>
            <person name="Guy J."/>
            <person name="Iotti M."/>
            <person name="Le Tacon F."/>
            <person name="Lindquist E.A."/>
            <person name="Lipzen A."/>
            <person name="Malagnac F."/>
            <person name="Mello A."/>
            <person name="Molinier V."/>
            <person name="Miyauchi S."/>
            <person name="Poulain J."/>
            <person name="Riccioni C."/>
            <person name="Rubini A."/>
            <person name="Sitrit Y."/>
            <person name="Splivallo R."/>
            <person name="Traeger S."/>
            <person name="Wang M."/>
            <person name="Zifcakova L."/>
            <person name="Wipf D."/>
            <person name="Zambonelli A."/>
            <person name="Paolocci F."/>
            <person name="Nowrousian M."/>
            <person name="Ottonello S."/>
            <person name="Baldrian P."/>
            <person name="Spatafora J.W."/>
            <person name="Henrissat B."/>
            <person name="Nagy L.G."/>
            <person name="Aury J.M."/>
            <person name="Wincker P."/>
            <person name="Grigoriev I.V."/>
            <person name="Bonfante P."/>
            <person name="Martin F.M."/>
        </authorList>
    </citation>
    <scope>NUCLEOTIDE SEQUENCE [LARGE SCALE GENOMIC DNA]</scope>
    <source>
        <strain evidence="6 7">RN42</strain>
    </source>
</reference>
<sequence>MSRGGRGGRGGGGAGRGGGTPWATGDPDVRAEFAVSELFPHMPPPVQRSLTKDERSTVHRFLAFREQVHNGPLYTIELKKKGVLNAFEDVQKYSRKYEKKRQKVPRLDARPYVKELFPEELHLTLDPHGATNGTTRKTLIINTLSALEELEDGKNAEEEEEGAKPGAEDADADDVEEEIEDEFEEDEEGDYNADRYFMEDENDDYGADDDGVDGDWQ</sequence>
<dbReference type="PIRSF" id="PIRSF000777">
    <property type="entry name" value="RNA_polIII_C31"/>
    <property type="match status" value="1"/>
</dbReference>
<evidence type="ECO:0000313" key="7">
    <source>
        <dbReference type="Proteomes" id="UP000275078"/>
    </source>
</evidence>
<evidence type="ECO:0000256" key="3">
    <source>
        <dbReference type="ARBA" id="ARBA00023242"/>
    </source>
</evidence>
<dbReference type="OrthoDB" id="5377312at2759"/>
<name>A0A3N4ILT5_ASCIM</name>
<feature type="compositionally biased region" description="Acidic residues" evidence="5">
    <location>
        <begin position="168"/>
        <end position="191"/>
    </location>
</feature>
<dbReference type="PANTHER" id="PTHR15367:SF2">
    <property type="entry name" value="DNA-DIRECTED RNA POLYMERASE III SUBUNIT"/>
    <property type="match status" value="1"/>
</dbReference>
<dbReference type="Proteomes" id="UP000275078">
    <property type="component" value="Unassembled WGS sequence"/>
</dbReference>
<feature type="compositionally biased region" description="Basic and acidic residues" evidence="5">
    <location>
        <begin position="152"/>
        <end position="167"/>
    </location>
</feature>
<evidence type="ECO:0000256" key="1">
    <source>
        <dbReference type="ARBA" id="ARBA00004123"/>
    </source>
</evidence>
<dbReference type="Pfam" id="PF11705">
    <property type="entry name" value="RNA_pol_3_Rpc31"/>
    <property type="match status" value="1"/>
</dbReference>